<feature type="transmembrane region" description="Helical" evidence="7">
    <location>
        <begin position="133"/>
        <end position="151"/>
    </location>
</feature>
<accession>A0ABW1ITS9</accession>
<comment type="caution">
    <text evidence="10">The sequence shown here is derived from an EMBL/GenBank/DDBJ whole genome shotgun (WGS) entry which is preliminary data.</text>
</comment>
<keyword evidence="11" id="KW-1185">Reference proteome</keyword>
<evidence type="ECO:0000313" key="10">
    <source>
        <dbReference type="EMBL" id="MFC5988548.1"/>
    </source>
</evidence>
<feature type="domain" description="ABC transporter" evidence="8">
    <location>
        <begin position="332"/>
        <end position="568"/>
    </location>
</feature>
<comment type="subcellular location">
    <subcellularLocation>
        <location evidence="1">Cell membrane</location>
        <topology evidence="1">Multi-pass membrane protein</topology>
    </subcellularLocation>
</comment>
<keyword evidence="4 10" id="KW-0067">ATP-binding</keyword>
<dbReference type="InterPro" id="IPR011527">
    <property type="entry name" value="ABC1_TM_dom"/>
</dbReference>
<feature type="domain" description="ABC transmembrane type-1" evidence="9">
    <location>
        <begin position="16"/>
        <end position="298"/>
    </location>
</feature>
<dbReference type="Pfam" id="PF00664">
    <property type="entry name" value="ABC_membrane"/>
    <property type="match status" value="1"/>
</dbReference>
<dbReference type="EMBL" id="JBHSQV010000182">
    <property type="protein sequence ID" value="MFC5988548.1"/>
    <property type="molecule type" value="Genomic_DNA"/>
</dbReference>
<dbReference type="Gene3D" id="3.40.50.300">
    <property type="entry name" value="P-loop containing nucleotide triphosphate hydrolases"/>
    <property type="match status" value="1"/>
</dbReference>
<evidence type="ECO:0000259" key="8">
    <source>
        <dbReference type="PROSITE" id="PS50893"/>
    </source>
</evidence>
<feature type="transmembrane region" description="Helical" evidence="7">
    <location>
        <begin position="157"/>
        <end position="178"/>
    </location>
</feature>
<dbReference type="PANTHER" id="PTHR43394">
    <property type="entry name" value="ATP-DEPENDENT PERMEASE MDL1, MITOCHONDRIAL"/>
    <property type="match status" value="1"/>
</dbReference>
<dbReference type="SUPFAM" id="SSF52540">
    <property type="entry name" value="P-loop containing nucleoside triphosphate hydrolases"/>
    <property type="match status" value="1"/>
</dbReference>
<evidence type="ECO:0000256" key="3">
    <source>
        <dbReference type="ARBA" id="ARBA00022741"/>
    </source>
</evidence>
<dbReference type="PANTHER" id="PTHR43394:SF1">
    <property type="entry name" value="ATP-BINDING CASSETTE SUB-FAMILY B MEMBER 10, MITOCHONDRIAL"/>
    <property type="match status" value="1"/>
</dbReference>
<dbReference type="GO" id="GO:0005524">
    <property type="term" value="F:ATP binding"/>
    <property type="evidence" value="ECO:0007669"/>
    <property type="project" value="UniProtKB-KW"/>
</dbReference>
<dbReference type="InterPro" id="IPR027417">
    <property type="entry name" value="P-loop_NTPase"/>
</dbReference>
<evidence type="ECO:0000313" key="11">
    <source>
        <dbReference type="Proteomes" id="UP001596250"/>
    </source>
</evidence>
<dbReference type="SMART" id="SM00382">
    <property type="entry name" value="AAA"/>
    <property type="match status" value="1"/>
</dbReference>
<evidence type="ECO:0000256" key="5">
    <source>
        <dbReference type="ARBA" id="ARBA00022989"/>
    </source>
</evidence>
<evidence type="ECO:0000256" key="7">
    <source>
        <dbReference type="SAM" id="Phobius"/>
    </source>
</evidence>
<evidence type="ECO:0000256" key="1">
    <source>
        <dbReference type="ARBA" id="ARBA00004651"/>
    </source>
</evidence>
<dbReference type="InterPro" id="IPR003439">
    <property type="entry name" value="ABC_transporter-like_ATP-bd"/>
</dbReference>
<dbReference type="Proteomes" id="UP001596250">
    <property type="component" value="Unassembled WGS sequence"/>
</dbReference>
<dbReference type="InterPro" id="IPR003593">
    <property type="entry name" value="AAA+_ATPase"/>
</dbReference>
<keyword evidence="3" id="KW-0547">Nucleotide-binding</keyword>
<feature type="transmembrane region" description="Helical" evidence="7">
    <location>
        <begin position="235"/>
        <end position="258"/>
    </location>
</feature>
<name>A0ABW1ITS9_9BACL</name>
<dbReference type="InterPro" id="IPR039421">
    <property type="entry name" value="Type_1_exporter"/>
</dbReference>
<dbReference type="PROSITE" id="PS50893">
    <property type="entry name" value="ABC_TRANSPORTER_2"/>
    <property type="match status" value="1"/>
</dbReference>
<sequence length="578" mass="64493">MWKLTKYLKPYLAATLAAPLLMMIEVAMDLLQPRLMADIINEGVMNRDLAYIQHNGIWMVIVAFIGLLGGVGCTIYSSIASQKFGADLREDLFRHIQTFSFRNLDQVKTGSLITRLTNDIVQLQTIVQMALRVFVRSPLLVVGSFIMALTISLRLTIIMAIVIPVLFITLLWIIRFAFPYFSVVQKKLDQVNTVLQENLSGIRAVKAFVRSKFESRRFDRANHDYMETAIKAGRIVALNLPVLSLILNIGIVAVLWYGGHQVWETSIAVGDLVAFINYMTQVLFSLMMIGMMLMSISRAKVSADRIQEVMELQSEIRNAPNARTDVIREGEVTFRNVSFGYGTSEQDMVLKDLSFTAKPGQTLAILGATGAGKSSLVNLIPRLYEAAAGTILIDGVEIRDIDLHHLRSKVGMVLQQAILFSGSIRDNICFGRPDAKMEEIIEAAKAAQAHDFIMQMPDGYDTQLGQRGINLSGGQKQRISIARALLLRPSILILDDSTSAVDLGTESRIQKALKEMMRHCTNIIIAQRISSVLEADQIIVMDEGRIVSRGTHDELMRESAVYRDIYESQLGKEDVLYG</sequence>
<organism evidence="10 11">
    <name type="scientific">Marinicrinis lubricantis</name>
    <dbReference type="NCBI Taxonomy" id="2086470"/>
    <lineage>
        <taxon>Bacteria</taxon>
        <taxon>Bacillati</taxon>
        <taxon>Bacillota</taxon>
        <taxon>Bacilli</taxon>
        <taxon>Bacillales</taxon>
        <taxon>Paenibacillaceae</taxon>
    </lineage>
</organism>
<dbReference type="PROSITE" id="PS50929">
    <property type="entry name" value="ABC_TM1F"/>
    <property type="match status" value="1"/>
</dbReference>
<dbReference type="InterPro" id="IPR017871">
    <property type="entry name" value="ABC_transporter-like_CS"/>
</dbReference>
<dbReference type="RefSeq" id="WP_379896022.1">
    <property type="nucleotide sequence ID" value="NZ_CBCSCT010000011.1"/>
</dbReference>
<dbReference type="Gene3D" id="1.20.1560.10">
    <property type="entry name" value="ABC transporter type 1, transmembrane domain"/>
    <property type="match status" value="1"/>
</dbReference>
<evidence type="ECO:0000256" key="6">
    <source>
        <dbReference type="ARBA" id="ARBA00023136"/>
    </source>
</evidence>
<evidence type="ECO:0000256" key="2">
    <source>
        <dbReference type="ARBA" id="ARBA00022692"/>
    </source>
</evidence>
<evidence type="ECO:0000259" key="9">
    <source>
        <dbReference type="PROSITE" id="PS50929"/>
    </source>
</evidence>
<evidence type="ECO:0000256" key="4">
    <source>
        <dbReference type="ARBA" id="ARBA00022840"/>
    </source>
</evidence>
<dbReference type="PROSITE" id="PS00211">
    <property type="entry name" value="ABC_TRANSPORTER_1"/>
    <property type="match status" value="1"/>
</dbReference>
<feature type="transmembrane region" description="Helical" evidence="7">
    <location>
        <begin position="12"/>
        <end position="31"/>
    </location>
</feature>
<feature type="transmembrane region" description="Helical" evidence="7">
    <location>
        <begin position="57"/>
        <end position="79"/>
    </location>
</feature>
<feature type="transmembrane region" description="Helical" evidence="7">
    <location>
        <begin position="278"/>
        <end position="296"/>
    </location>
</feature>
<dbReference type="InterPro" id="IPR036640">
    <property type="entry name" value="ABC1_TM_sf"/>
</dbReference>
<keyword evidence="2 7" id="KW-0812">Transmembrane</keyword>
<keyword evidence="5 7" id="KW-1133">Transmembrane helix</keyword>
<dbReference type="CDD" id="cd18548">
    <property type="entry name" value="ABC_6TM_Tm287_like"/>
    <property type="match status" value="1"/>
</dbReference>
<proteinExistence type="predicted"/>
<dbReference type="SUPFAM" id="SSF90123">
    <property type="entry name" value="ABC transporter transmembrane region"/>
    <property type="match status" value="1"/>
</dbReference>
<dbReference type="Pfam" id="PF00005">
    <property type="entry name" value="ABC_tran"/>
    <property type="match status" value="1"/>
</dbReference>
<reference evidence="11" key="1">
    <citation type="journal article" date="2019" name="Int. J. Syst. Evol. Microbiol.">
        <title>The Global Catalogue of Microorganisms (GCM) 10K type strain sequencing project: providing services to taxonomists for standard genome sequencing and annotation.</title>
        <authorList>
            <consortium name="The Broad Institute Genomics Platform"/>
            <consortium name="The Broad Institute Genome Sequencing Center for Infectious Disease"/>
            <person name="Wu L."/>
            <person name="Ma J."/>
        </authorList>
    </citation>
    <scope>NUCLEOTIDE SEQUENCE [LARGE SCALE GENOMIC DNA]</scope>
    <source>
        <strain evidence="11">CCM 8749</strain>
    </source>
</reference>
<protein>
    <submittedName>
        <fullName evidence="10">ABC transporter ATP-binding protein</fullName>
    </submittedName>
</protein>
<keyword evidence="6 7" id="KW-0472">Membrane</keyword>
<gene>
    <name evidence="10" type="ORF">ACFPXP_19265</name>
</gene>